<dbReference type="RefSeq" id="WP_057317578.1">
    <property type="nucleotide sequence ID" value="NZ_CABMKT010000003.1"/>
</dbReference>
<dbReference type="Proteomes" id="UP000095455">
    <property type="component" value="Unassembled WGS sequence"/>
</dbReference>
<proteinExistence type="predicted"/>
<evidence type="ECO:0000313" key="4">
    <source>
        <dbReference type="Proteomes" id="UP000095455"/>
    </source>
</evidence>
<reference evidence="2 4" key="1">
    <citation type="submission" date="2015-09" db="EMBL/GenBank/DDBJ databases">
        <authorList>
            <consortium name="Pathogen Informatics"/>
        </authorList>
    </citation>
    <scope>NUCLEOTIDE SEQUENCE [LARGE SCALE GENOMIC DNA]</scope>
    <source>
        <strain evidence="2 4">2789STDY5608822</strain>
    </source>
</reference>
<evidence type="ECO:0000313" key="2">
    <source>
        <dbReference type="EMBL" id="CUO96886.1"/>
    </source>
</evidence>
<keyword evidence="2" id="KW-0436">Ligase</keyword>
<name>A0A174JFA2_PARDI</name>
<dbReference type="SUPFAM" id="SSF56059">
    <property type="entry name" value="Glutathione synthetase ATP-binding domain-like"/>
    <property type="match status" value="1"/>
</dbReference>
<gene>
    <name evidence="2" type="ORF">ERS852380_03614</name>
    <name evidence="3" type="ORF">GKD66_11165</name>
</gene>
<reference evidence="3 5" key="2">
    <citation type="journal article" date="2019" name="Nat. Med.">
        <title>A library of human gut bacterial isolates paired with longitudinal multiomics data enables mechanistic microbiome research.</title>
        <authorList>
            <person name="Poyet M."/>
            <person name="Groussin M."/>
            <person name="Gibbons S.M."/>
            <person name="Avila-Pacheco J."/>
            <person name="Jiang X."/>
            <person name="Kearney S.M."/>
            <person name="Perrotta A.R."/>
            <person name="Berdy B."/>
            <person name="Zhao S."/>
            <person name="Lieberman T.D."/>
            <person name="Swanson P.K."/>
            <person name="Smith M."/>
            <person name="Roesemann S."/>
            <person name="Alexander J.E."/>
            <person name="Rich S.A."/>
            <person name="Livny J."/>
            <person name="Vlamakis H."/>
            <person name="Clish C."/>
            <person name="Bullock K."/>
            <person name="Deik A."/>
            <person name="Scott J."/>
            <person name="Pierce K.A."/>
            <person name="Xavier R.J."/>
            <person name="Alm E.J."/>
        </authorList>
    </citation>
    <scope>NUCLEOTIDE SEQUENCE [LARGE SCALE GENOMIC DNA]</scope>
    <source>
        <strain evidence="3 5">BIOML-A32</strain>
    </source>
</reference>
<evidence type="ECO:0000313" key="5">
    <source>
        <dbReference type="Proteomes" id="UP000441358"/>
    </source>
</evidence>
<keyword evidence="3" id="KW-0808">Transferase</keyword>
<protein>
    <submittedName>
        <fullName evidence="2">Alpha-L-glutamate ligase homolog</fullName>
    </submittedName>
    <submittedName>
        <fullName evidence="3">Hexapeptide transferase</fullName>
    </submittedName>
</protein>
<organism evidence="3 5">
    <name type="scientific">Parabacteroides distasonis</name>
    <dbReference type="NCBI Taxonomy" id="823"/>
    <lineage>
        <taxon>Bacteria</taxon>
        <taxon>Pseudomonadati</taxon>
        <taxon>Bacteroidota</taxon>
        <taxon>Bacteroidia</taxon>
        <taxon>Bacteroidales</taxon>
        <taxon>Tannerellaceae</taxon>
        <taxon>Parabacteroides</taxon>
    </lineage>
</organism>
<evidence type="ECO:0000259" key="1">
    <source>
        <dbReference type="Pfam" id="PF14397"/>
    </source>
</evidence>
<dbReference type="EMBL" id="CYYK01000014">
    <property type="protein sequence ID" value="CUO96886.1"/>
    <property type="molecule type" value="Genomic_DNA"/>
</dbReference>
<dbReference type="GO" id="GO:0016874">
    <property type="term" value="F:ligase activity"/>
    <property type="evidence" value="ECO:0007669"/>
    <property type="project" value="UniProtKB-KW"/>
</dbReference>
<accession>A0A174JFA2</accession>
<evidence type="ECO:0000313" key="3">
    <source>
        <dbReference type="EMBL" id="MRZ50767.1"/>
    </source>
</evidence>
<sequence length="333" mass="39028">MKESILQKFIRLFRDIDKEILPNANVLERIYIVFDFLWEKIKYNIELIDYVQYRFYFKRRIERDQFITHGKLLKIIKICNDPKSRIFFDQKPLFNQEFKDYLGRDWLDTKVCSKEEFYSFCKRNSTLFCKSPDGMFGKGIDIIHLANVSDLDRFYDTCKKNKILLEEVLEQDCELAAFNNTAVNTIRVVTLICADDSVRIMAAVLRLSRKGKFADNFHHDGIASLIDVETGIVNTTGVDRKWNRYTIHPDSRKPIVGFQIPRWFEVVDMVKKAARVHPEVRYVGWDVTIKSSGEIVLIEGNPGADPDVTQIEDQVGKWPLYEPLLFEIESCKE</sequence>
<feature type="domain" description="Alpha-L-glutamate ligase-related protein ATP-grasp" evidence="1">
    <location>
        <begin position="158"/>
        <end position="314"/>
    </location>
</feature>
<dbReference type="EMBL" id="WKMC01000007">
    <property type="protein sequence ID" value="MRZ50767.1"/>
    <property type="molecule type" value="Genomic_DNA"/>
</dbReference>
<dbReference type="AlphaFoldDB" id="A0A174JFA2"/>
<dbReference type="Pfam" id="PF14397">
    <property type="entry name" value="ATPgrasp_ST"/>
    <property type="match status" value="1"/>
</dbReference>
<dbReference type="GO" id="GO:0016740">
    <property type="term" value="F:transferase activity"/>
    <property type="evidence" value="ECO:0007669"/>
    <property type="project" value="UniProtKB-KW"/>
</dbReference>
<comment type="caution">
    <text evidence="3">The sequence shown here is derived from an EMBL/GenBank/DDBJ whole genome shotgun (WGS) entry which is preliminary data.</text>
</comment>
<dbReference type="InterPro" id="IPR039523">
    <property type="entry name" value="RimK-rel_E_lig_ATP-grasp"/>
</dbReference>
<dbReference type="Proteomes" id="UP000441358">
    <property type="component" value="Unassembled WGS sequence"/>
</dbReference>